<keyword evidence="2" id="KW-1185">Reference proteome</keyword>
<organism evidence="1 2">
    <name type="scientific">Halolactibacillus alkaliphilus</name>
    <dbReference type="NCBI Taxonomy" id="442899"/>
    <lineage>
        <taxon>Bacteria</taxon>
        <taxon>Bacillati</taxon>
        <taxon>Bacillota</taxon>
        <taxon>Bacilli</taxon>
        <taxon>Bacillales</taxon>
        <taxon>Bacillaceae</taxon>
        <taxon>Halolactibacillus</taxon>
    </lineage>
</organism>
<dbReference type="STRING" id="442899.SAMN05720591_10698"/>
<dbReference type="AlphaFoldDB" id="A0A511WZQ1"/>
<name>A0A511WZQ1_9BACI</name>
<evidence type="ECO:0008006" key="3">
    <source>
        <dbReference type="Google" id="ProtNLM"/>
    </source>
</evidence>
<evidence type="ECO:0000313" key="1">
    <source>
        <dbReference type="EMBL" id="GEN56176.1"/>
    </source>
</evidence>
<dbReference type="InterPro" id="IPR025394">
    <property type="entry name" value="DUF4127"/>
</dbReference>
<dbReference type="RefSeq" id="WP_170243630.1">
    <property type="nucleotide sequence ID" value="NZ_BJYE01000005.1"/>
</dbReference>
<dbReference type="Pfam" id="PF13552">
    <property type="entry name" value="DUF4127"/>
    <property type="match status" value="1"/>
</dbReference>
<dbReference type="EMBL" id="BJYE01000005">
    <property type="protein sequence ID" value="GEN56176.1"/>
    <property type="molecule type" value="Genomic_DNA"/>
</dbReference>
<evidence type="ECO:0000313" key="2">
    <source>
        <dbReference type="Proteomes" id="UP000321400"/>
    </source>
</evidence>
<dbReference type="Proteomes" id="UP000321400">
    <property type="component" value="Unassembled WGS sequence"/>
</dbReference>
<comment type="caution">
    <text evidence="1">The sequence shown here is derived from an EMBL/GenBank/DDBJ whole genome shotgun (WGS) entry which is preliminary data.</text>
</comment>
<protein>
    <recommendedName>
        <fullName evidence="3">DUF4127 family protein</fullName>
    </recommendedName>
</protein>
<reference evidence="1 2" key="1">
    <citation type="submission" date="2019-07" db="EMBL/GenBank/DDBJ databases">
        <title>Whole genome shotgun sequence of Halolactibacillus alkaliphilus NBRC 103919.</title>
        <authorList>
            <person name="Hosoyama A."/>
            <person name="Uohara A."/>
            <person name="Ohji S."/>
            <person name="Ichikawa N."/>
        </authorList>
    </citation>
    <scope>NUCLEOTIDE SEQUENCE [LARGE SCALE GENOMIC DNA]</scope>
    <source>
        <strain evidence="1 2">NBRC 103919</strain>
    </source>
</reference>
<proteinExistence type="predicted"/>
<sequence length="501" mass="58471">MRFAYVPIDERPCNTTIIERIIETNNDIEIIMPTPEQLGYKKQPAETDALWRWLLDLEYLDGIVLSTEMLLYGGLIPSRLHDLDEDSIPLFTQRLKQLKRKHPHAKIMASSVIMRTPQYDSADEEPDYYETNGRNIFRRRYLMDKGERIGVSAEEAQELIKIERDLPLEYIKDYETRRTFNVLVNKHVLHLLKDGWLDFLIIPQDDSAEYGYTAEDQKKIIQTITDLNLDEAVHMYPGSDEVGATLITRLYHDKKKIKRKVFIEWSSTLGHTLIPIYEDRPFYETCKRHLRSIGAYEVNNKADADFILYYNVPGEVLQESWDQFEKRDPTYDSFRDMNTFVDCLERDLDLGYRVVIADAAYGNGGDYALIKRLDQRNLLHKITSYKGWNTNANTLGTTLAQGCLADLNRKGAINENIAYHLLDDFLYQAVVRMELTNGLLKELDLTYFDLKDKAPEVNAKRDELLRTYYQKMIPHHYKAIGELCVKSYAPWNRMFEVGLSL</sequence>
<accession>A0A511WZQ1</accession>
<gene>
    <name evidence="1" type="ORF">HAL01_06400</name>
</gene>